<reference evidence="2" key="1">
    <citation type="submission" date="2019-07" db="EMBL/GenBank/DDBJ databases">
        <title>Phylogenomic Reclassification of ATCC Bacillus Strains and Various Taxa within the Genus Bacillus.</title>
        <authorList>
            <person name="Riojas M.A."/>
            <person name="Frank A.M."/>
            <person name="Fenn S.L."/>
            <person name="King S."/>
            <person name="Brower S."/>
            <person name="Hazbon M.H."/>
        </authorList>
    </citation>
    <scope>NUCLEOTIDE SEQUENCE</scope>
    <source>
        <strain evidence="2">ATCC 27142</strain>
    </source>
</reference>
<gene>
    <name evidence="2" type="ORF">FO508_10095</name>
</gene>
<keyword evidence="1" id="KW-0732">Signal</keyword>
<accession>A0AAE3WJV6</accession>
<evidence type="ECO:0000256" key="1">
    <source>
        <dbReference type="SAM" id="SignalP"/>
    </source>
</evidence>
<proteinExistence type="predicted"/>
<dbReference type="EMBL" id="VKQA01000002">
    <property type="protein sequence ID" value="MDR4250694.1"/>
    <property type="molecule type" value="Genomic_DNA"/>
</dbReference>
<protein>
    <recommendedName>
        <fullName evidence="4">Lipoprotein</fullName>
    </recommendedName>
</protein>
<evidence type="ECO:0000313" key="2">
    <source>
        <dbReference type="EMBL" id="MDR4250694.1"/>
    </source>
</evidence>
<name>A0AAE3WJV6_BACPU</name>
<feature type="chain" id="PRO_5042260784" description="Lipoprotein" evidence="1">
    <location>
        <begin position="25"/>
        <end position="183"/>
    </location>
</feature>
<comment type="caution">
    <text evidence="2">The sequence shown here is derived from an EMBL/GenBank/DDBJ whole genome shotgun (WGS) entry which is preliminary data.</text>
</comment>
<evidence type="ECO:0000313" key="3">
    <source>
        <dbReference type="Proteomes" id="UP001182042"/>
    </source>
</evidence>
<organism evidence="2 3">
    <name type="scientific">Bacillus pumilus</name>
    <name type="common">Bacillus mesentericus</name>
    <dbReference type="NCBI Taxonomy" id="1408"/>
    <lineage>
        <taxon>Bacteria</taxon>
        <taxon>Bacillati</taxon>
        <taxon>Bacillota</taxon>
        <taxon>Bacilli</taxon>
        <taxon>Bacillales</taxon>
        <taxon>Bacillaceae</taxon>
        <taxon>Bacillus</taxon>
    </lineage>
</organism>
<dbReference type="PROSITE" id="PS51257">
    <property type="entry name" value="PROKAR_LIPOPROTEIN"/>
    <property type="match status" value="1"/>
</dbReference>
<evidence type="ECO:0008006" key="4">
    <source>
        <dbReference type="Google" id="ProtNLM"/>
    </source>
</evidence>
<dbReference type="RefSeq" id="WP_309415781.1">
    <property type="nucleotide sequence ID" value="NZ_CP187658.1"/>
</dbReference>
<feature type="signal peptide" evidence="1">
    <location>
        <begin position="1"/>
        <end position="24"/>
    </location>
</feature>
<dbReference type="AlphaFoldDB" id="A0AAE3WJV6"/>
<dbReference type="Proteomes" id="UP001182042">
    <property type="component" value="Unassembled WGS sequence"/>
</dbReference>
<sequence length="183" mass="20387">MKRVRLLFSIVIALLIVAGCSSNTQPSSKDEEVQAEETNANENLREDSDLWAYSSEINDEDNIDGLNIKVDRILISPSSAHIAIKGSIENIGHSSFEAFPASETIKLNTGEELGPEELIKVSEEGTPKLKNKGDRLDFFYAWPMSNTSPNEVTSVNLSWKIYEMSGKDVSDTSSFTREYTFNQ</sequence>